<name>A0A1Y0I9Q6_9GAMM</name>
<dbReference type="Proteomes" id="UP000196027">
    <property type="component" value="Chromosome"/>
</dbReference>
<keyword evidence="2" id="KW-1185">Reference proteome</keyword>
<protein>
    <submittedName>
        <fullName evidence="1">Uncharacterized protein</fullName>
    </submittedName>
</protein>
<organism evidence="1 2">
    <name type="scientific">Oleiphilus messinensis</name>
    <dbReference type="NCBI Taxonomy" id="141451"/>
    <lineage>
        <taxon>Bacteria</taxon>
        <taxon>Pseudomonadati</taxon>
        <taxon>Pseudomonadota</taxon>
        <taxon>Gammaproteobacteria</taxon>
        <taxon>Oceanospirillales</taxon>
        <taxon>Oleiphilaceae</taxon>
        <taxon>Oleiphilus</taxon>
    </lineage>
</organism>
<gene>
    <name evidence="1" type="ORF">OLMES_2435</name>
</gene>
<evidence type="ECO:0000313" key="1">
    <source>
        <dbReference type="EMBL" id="ARU56496.1"/>
    </source>
</evidence>
<reference evidence="1 2" key="1">
    <citation type="submission" date="2017-05" db="EMBL/GenBank/DDBJ databases">
        <title>Genomic insights into alkan degradation activity of Oleiphilus messinensis.</title>
        <authorList>
            <person name="Kozyavkin S.A."/>
            <person name="Slesarev A.I."/>
            <person name="Golyshin P.N."/>
            <person name="Korzhenkov A."/>
            <person name="Golyshina O.N."/>
            <person name="Toshchakov S.V."/>
        </authorList>
    </citation>
    <scope>NUCLEOTIDE SEQUENCE [LARGE SCALE GENOMIC DNA]</scope>
    <source>
        <strain evidence="1 2">ME102</strain>
    </source>
</reference>
<evidence type="ECO:0000313" key="2">
    <source>
        <dbReference type="Proteomes" id="UP000196027"/>
    </source>
</evidence>
<dbReference type="KEGG" id="ome:OLMES_2435"/>
<dbReference type="RefSeq" id="WP_087461476.1">
    <property type="nucleotide sequence ID" value="NZ_CP021425.1"/>
</dbReference>
<accession>A0A1Y0I9Q6</accession>
<sequence length="85" mass="9447">MLKDAASPLSRDDTELTMMQSYFPYLKQKVESVGYLVSEDVESIVFIPKIGDASLLAGVHIIDKSVTIFRDATENDSYFKIVGTP</sequence>
<dbReference type="AlphaFoldDB" id="A0A1Y0I9Q6"/>
<proteinExistence type="predicted"/>
<dbReference type="EMBL" id="CP021425">
    <property type="protein sequence ID" value="ARU56496.1"/>
    <property type="molecule type" value="Genomic_DNA"/>
</dbReference>